<dbReference type="PANTHER" id="PTHR37292">
    <property type="entry name" value="VNG6097C"/>
    <property type="match status" value="1"/>
</dbReference>
<dbReference type="AlphaFoldDB" id="A0A173Y1G6"/>
<dbReference type="EMBL" id="CYYU01000003">
    <property type="protein sequence ID" value="CUN57420.1"/>
    <property type="molecule type" value="Genomic_DNA"/>
</dbReference>
<proteinExistence type="predicted"/>
<gene>
    <name evidence="1" type="ORF">ERS852385_00801</name>
</gene>
<evidence type="ECO:0000313" key="1">
    <source>
        <dbReference type="EMBL" id="CUN57420.1"/>
    </source>
</evidence>
<sequence>MVGQEQKVASAINKLKSIYNISIGVTDLSQTLTIDEVTDIFIRINSQGVVLSQADFAMSKISADDFYGGNDTRKMIDYFYHFMRSPVDYDAIAANDTEFVESGGMQKIKWVVNETEDIYVPDYTDVLRVSFTHKFMRGKIADLVSLLSGRDFETRENLESIAEDSFHKLRQGVENFVNETNFKRYIMIVKSTGIIDTSLVRSQNVLNFGYILYLTLRDRGMNAALIEKLVRKWIVLSMLTGRYSSSPESAMDYDIKRFTEMNPEKFVATTEEGEMSDAFWNTVLVQRLDTSVSSSPYFLLFLMAQVKAGSRGFLSEQIDVSSLIQQCGDIHHIFPKRYLQKNGINNRRDYNQIANYVYTQSEINIKIKNDAPCVYMAKMKEQIANGELQYGGITDADDLKKNLAENCVPEEFMNMDSNDYKAFLEKRRILMAGFIRRFYESLG</sequence>
<protein>
    <submittedName>
        <fullName evidence="1">Uncharacterized conserved protein</fullName>
    </submittedName>
</protein>
<organism evidence="1 2">
    <name type="scientific">Mitsuokella jalaludinii</name>
    <dbReference type="NCBI Taxonomy" id="187979"/>
    <lineage>
        <taxon>Bacteria</taxon>
        <taxon>Bacillati</taxon>
        <taxon>Bacillota</taxon>
        <taxon>Negativicutes</taxon>
        <taxon>Selenomonadales</taxon>
        <taxon>Selenomonadaceae</taxon>
        <taxon>Mitsuokella</taxon>
    </lineage>
</organism>
<dbReference type="Proteomes" id="UP000095546">
    <property type="component" value="Unassembled WGS sequence"/>
</dbReference>
<name>A0A173Y1G6_9FIRM</name>
<reference evidence="1 2" key="1">
    <citation type="submission" date="2015-09" db="EMBL/GenBank/DDBJ databases">
        <authorList>
            <consortium name="Pathogen Informatics"/>
        </authorList>
    </citation>
    <scope>NUCLEOTIDE SEQUENCE [LARGE SCALE GENOMIC DNA]</scope>
    <source>
        <strain evidence="1 2">2789STDY5608828</strain>
    </source>
</reference>
<dbReference type="RefSeq" id="WP_155948189.1">
    <property type="nucleotide sequence ID" value="NZ_CAJJRU010000025.1"/>
</dbReference>
<dbReference type="PANTHER" id="PTHR37292:SF2">
    <property type="entry name" value="DUF262 DOMAIN-CONTAINING PROTEIN"/>
    <property type="match status" value="1"/>
</dbReference>
<dbReference type="STRING" id="187979.ERS852385_00801"/>
<accession>A0A173Y1G6</accession>
<keyword evidence="2" id="KW-1185">Reference proteome</keyword>
<evidence type="ECO:0000313" key="2">
    <source>
        <dbReference type="Proteomes" id="UP000095546"/>
    </source>
</evidence>